<dbReference type="InterPro" id="IPR029058">
    <property type="entry name" value="AB_hydrolase_fold"/>
</dbReference>
<evidence type="ECO:0000313" key="6">
    <source>
        <dbReference type="EMBL" id="CAD7594610.1"/>
    </source>
</evidence>
<dbReference type="EMBL" id="OE841184">
    <property type="protein sequence ID" value="CAD7594610.1"/>
    <property type="molecule type" value="Genomic_DNA"/>
</dbReference>
<evidence type="ECO:0000259" key="4">
    <source>
        <dbReference type="Pfam" id="PF00135"/>
    </source>
</evidence>
<proteinExistence type="inferred from homology"/>
<dbReference type="PANTHER" id="PTHR43903">
    <property type="entry name" value="NEUROLIGIN"/>
    <property type="match status" value="1"/>
</dbReference>
<dbReference type="InterPro" id="IPR012583">
    <property type="entry name" value="RIX1_N"/>
</dbReference>
<feature type="region of interest" description="Disordered" evidence="3">
    <location>
        <begin position="1235"/>
        <end position="1272"/>
    </location>
</feature>
<feature type="compositionally biased region" description="Polar residues" evidence="3">
    <location>
        <begin position="9"/>
        <end position="18"/>
    </location>
</feature>
<feature type="compositionally biased region" description="Polar residues" evidence="3">
    <location>
        <begin position="1249"/>
        <end position="1270"/>
    </location>
</feature>
<organism evidence="6">
    <name type="scientific">Timema genevievae</name>
    <name type="common">Walking stick</name>
    <dbReference type="NCBI Taxonomy" id="629358"/>
    <lineage>
        <taxon>Eukaryota</taxon>
        <taxon>Metazoa</taxon>
        <taxon>Ecdysozoa</taxon>
        <taxon>Arthropoda</taxon>
        <taxon>Hexapoda</taxon>
        <taxon>Insecta</taxon>
        <taxon>Pterygota</taxon>
        <taxon>Neoptera</taxon>
        <taxon>Polyneoptera</taxon>
        <taxon>Phasmatodea</taxon>
        <taxon>Timematodea</taxon>
        <taxon>Timematoidea</taxon>
        <taxon>Timematidae</taxon>
        <taxon>Timema</taxon>
    </lineage>
</organism>
<feature type="compositionally biased region" description="Polar residues" evidence="3">
    <location>
        <begin position="1423"/>
        <end position="1441"/>
    </location>
</feature>
<evidence type="ECO:0000256" key="1">
    <source>
        <dbReference type="ARBA" id="ARBA00005964"/>
    </source>
</evidence>
<accession>A0A7R9JYG6</accession>
<dbReference type="InterPro" id="IPR002018">
    <property type="entry name" value="CarbesteraseB"/>
</dbReference>
<keyword evidence="2" id="KW-0325">Glycoprotein</keyword>
<feature type="domain" description="Carboxylesterase type B" evidence="4">
    <location>
        <begin position="27"/>
        <end position="533"/>
    </location>
</feature>
<evidence type="ECO:0000259" key="5">
    <source>
        <dbReference type="Pfam" id="PF08167"/>
    </source>
</evidence>
<dbReference type="InterPro" id="IPR016024">
    <property type="entry name" value="ARM-type_fold"/>
</dbReference>
<dbReference type="Pfam" id="PF00135">
    <property type="entry name" value="COesterase"/>
    <property type="match status" value="1"/>
</dbReference>
<dbReference type="InterPro" id="IPR051093">
    <property type="entry name" value="Neuroligin/BSAL"/>
</dbReference>
<feature type="region of interest" description="Disordered" evidence="3">
    <location>
        <begin position="1454"/>
        <end position="1481"/>
    </location>
</feature>
<dbReference type="Pfam" id="PF08167">
    <property type="entry name" value="RIX1"/>
    <property type="match status" value="1"/>
</dbReference>
<dbReference type="SUPFAM" id="SSF48371">
    <property type="entry name" value="ARM repeat"/>
    <property type="match status" value="1"/>
</dbReference>
<feature type="region of interest" description="Disordered" evidence="3">
    <location>
        <begin position="1"/>
        <end position="20"/>
    </location>
</feature>
<gene>
    <name evidence="6" type="ORF">TGEB3V08_LOCUS5726</name>
</gene>
<feature type="domain" description="Pre-rRNA-processing protein RIX1 N-terminal" evidence="5">
    <location>
        <begin position="662"/>
        <end position="781"/>
    </location>
</feature>
<evidence type="ECO:0000256" key="3">
    <source>
        <dbReference type="SAM" id="MobiDB-lite"/>
    </source>
</evidence>
<name>A0A7R9JYG6_TIMGE</name>
<feature type="compositionally biased region" description="Polar residues" evidence="3">
    <location>
        <begin position="1525"/>
        <end position="1539"/>
    </location>
</feature>
<sequence>MTEIRTLIYPSSSGSSNTRRARKLRLEGDVSATIPGAPCPQPDPVRADRVVGSEDCLFLNVFTKQLPDSPEDPGQLPVMVWIHGGGFRRGSASQYGPGPLVNKGLVVVTIQYRLGSIGFLSAASKELPGNAGMFDMTLALDWVQDYINFFGGDPARVTLSGQGSGASSAILLSLSNLTKGLLNGLVALSGSALSSFAVDHDPLATGQDLARRNNCPESPVLDMVRCLQELPVETLVQADSGLQEMRLAAQGFVAGLTSLLGASPAVDGSDDQRSLPGFLERSPLEALKLGQFPDIPLLTGVTAAETASALSGPYLEEVLEKSRTVPDFWNSVMYDFTKQSGVPLFANATKQWMNTWTSGYQNLLQYGHNNQSNGTNIVSQLIEATDDALFNVQAFETANLWSQKSSSFLYSFDHESVGHGGSHFLAGLPIVSSANNTSQKKTRPSHGDDLPFLFDIFPLEGRSEGPHLKLTDPEDVKVQDIFTELVAQFITSRIPNLPNKRVWPTFSSDTSSYLSISSIPKLSDNFRYCEMALWNGLVSHLQSSTCSAIKGVEQLQAQLFGTVNNVANTIVDPIKNLSNVVNPLQNISTLVLPGSVTNQSLVPTNLVATHNSSVGSIQRNLTSVIASPVGVLLPKGNTSKPILPIAPPRFPWTSPRKPSGGLQGLLILEAFLPQCSDQVFVEHAVSWMQQCLKGVETRNDTRTTALSYKLLKHILEMSSNFSELTKQVAGSVIPKLLEQFSKDMEGILAGLRCLEVALTNYGGACGPGRVSLERFIMKLVDVPTAPRLLRAVGRCVALLPLVGGGGTQRTNHRQQWIKAHLTLCHTLHHLLNELYQPAEDVRTLLPDAETLSLRKVRDKDPVKRVQHLTTQLGNVAKFLQAMLNGVFPVPKNVSAQAVLDVVCRGLSVQCASLLSRNSSSEAVILACHLPDIHLQLLDILKSLILCAGRNLLPHASIICKLILQELKWTSTDKPQYGVERPYRALRTKAYETLVTWLRAAKVGSSVEKVSDELVTVLIQDIHTNKADVTLTVLGAKNKNLSKRQKRKLAQDDRSQTTSSQRVKLLDHCANSSLCSAALRLLQWILRAVGCLVKPSLHKVLQETTLGLILDIQRSSGPAQFPAPYSVANCRRELYELLLVLVLEPHPKWPPPTHLAMRAFSLGQIDPHQEVSAICVSALSAIEKLIHPPFASLQLPAMVQEEVESPSPSTATRSTEVLLSVSLNSSLPSETVLKKRVIEPKSPTGPALVKNSNKPNQLDIKASSSKPQPTKAQPDVIEEIYLTSSDDSNMEIDVSGLEKKHTDLGLNSNFSEQISSDDDDLQEITTQNTTSSELENEVLDKAKDNQSQNNDLHLETNVINIESSVAHETRRSNLEEEKYETLVKNHPIFKWLRIPGTEPLEQQPQNNYSQTDSEKLREYLKRPNSPSSPATQPLDSHLQNISSTTDIEKIREKYLRSESPFTPVTHSPERQPQKMSSPADTEKLRENYWRPASPSPEKQSLEQQSQQNLIPTEFDKLYEYNWKPKSPSSLDTQPLGQQNTEVHKEQTEETEKKSLANSPVVLGQTTEDGEIEVRISVGLVVTWRSRPLPPRHSKWRRSIPKWSPGGAYPSRQEPVNGEGVFPKLPSDNKARQLVGVSGPVCVYMRVFAKIGPARSSATGCLFRTTVGYKNPVTGCLFPTPVGYKNPVTGCLFLTVVGYKNPVTGCLFLTVVGYKSPVTGCLFPTMDLCDATLFRTVVGYESPVTGCLFRTVVGYESPVTGCLFPTVVGYKSPVTGCLFRTVVGYKSPVTG</sequence>
<protein>
    <recommendedName>
        <fullName evidence="7">Carboxylesterase type B domain-containing protein</fullName>
    </recommendedName>
</protein>
<feature type="region of interest" description="Disordered" evidence="3">
    <location>
        <begin position="1521"/>
        <end position="1554"/>
    </location>
</feature>
<dbReference type="SUPFAM" id="SSF53474">
    <property type="entry name" value="alpha/beta-Hydrolases"/>
    <property type="match status" value="1"/>
</dbReference>
<reference evidence="6" key="1">
    <citation type="submission" date="2020-11" db="EMBL/GenBank/DDBJ databases">
        <authorList>
            <person name="Tran Van P."/>
        </authorList>
    </citation>
    <scope>NUCLEOTIDE SEQUENCE</scope>
</reference>
<evidence type="ECO:0008006" key="7">
    <source>
        <dbReference type="Google" id="ProtNLM"/>
    </source>
</evidence>
<feature type="region of interest" description="Disordered" evidence="3">
    <location>
        <begin position="1419"/>
        <end position="1441"/>
    </location>
</feature>
<dbReference type="Gene3D" id="3.40.50.1820">
    <property type="entry name" value="alpha/beta hydrolase"/>
    <property type="match status" value="1"/>
</dbReference>
<evidence type="ECO:0000256" key="2">
    <source>
        <dbReference type="ARBA" id="ARBA00023180"/>
    </source>
</evidence>
<feature type="compositionally biased region" description="Basic and acidic residues" evidence="3">
    <location>
        <begin position="1540"/>
        <end position="1553"/>
    </location>
</feature>
<comment type="similarity">
    <text evidence="1">Belongs to the type-B carboxylesterase/lipase family.</text>
</comment>